<evidence type="ECO:0000313" key="2">
    <source>
        <dbReference type="EMBL" id="MFD1343091.1"/>
    </source>
</evidence>
<keyword evidence="1" id="KW-0472">Membrane</keyword>
<reference evidence="3" key="1">
    <citation type="journal article" date="2019" name="Int. J. Syst. Evol. Microbiol.">
        <title>The Global Catalogue of Microorganisms (GCM) 10K type strain sequencing project: providing services to taxonomists for standard genome sequencing and annotation.</title>
        <authorList>
            <consortium name="The Broad Institute Genomics Platform"/>
            <consortium name="The Broad Institute Genome Sequencing Center for Infectious Disease"/>
            <person name="Wu L."/>
            <person name="Ma J."/>
        </authorList>
    </citation>
    <scope>NUCLEOTIDE SEQUENCE [LARGE SCALE GENOMIC DNA]</scope>
    <source>
        <strain evidence="3">CCUG 62953</strain>
    </source>
</reference>
<protein>
    <submittedName>
        <fullName evidence="2">Uncharacterized protein</fullName>
    </submittedName>
</protein>
<evidence type="ECO:0000256" key="1">
    <source>
        <dbReference type="SAM" id="Phobius"/>
    </source>
</evidence>
<proteinExistence type="predicted"/>
<name>A0ABW3ZIV5_9RHOB</name>
<keyword evidence="1" id="KW-0812">Transmembrane</keyword>
<keyword evidence="3" id="KW-1185">Reference proteome</keyword>
<keyword evidence="1" id="KW-1133">Transmembrane helix</keyword>
<gene>
    <name evidence="2" type="ORF">ACFQ4E_11730</name>
</gene>
<dbReference type="EMBL" id="JBHTMU010000018">
    <property type="protein sequence ID" value="MFD1343091.1"/>
    <property type="molecule type" value="Genomic_DNA"/>
</dbReference>
<accession>A0ABW3ZIV5</accession>
<dbReference type="RefSeq" id="WP_386803719.1">
    <property type="nucleotide sequence ID" value="NZ_JBHTMU010000018.1"/>
</dbReference>
<comment type="caution">
    <text evidence="2">The sequence shown here is derived from an EMBL/GenBank/DDBJ whole genome shotgun (WGS) entry which is preliminary data.</text>
</comment>
<organism evidence="2 3">
    <name type="scientific">Litorisediminicola beolgyonensis</name>
    <dbReference type="NCBI Taxonomy" id="1173614"/>
    <lineage>
        <taxon>Bacteria</taxon>
        <taxon>Pseudomonadati</taxon>
        <taxon>Pseudomonadota</taxon>
        <taxon>Alphaproteobacteria</taxon>
        <taxon>Rhodobacterales</taxon>
        <taxon>Paracoccaceae</taxon>
        <taxon>Litorisediminicola</taxon>
    </lineage>
</organism>
<feature type="transmembrane region" description="Helical" evidence="1">
    <location>
        <begin position="27"/>
        <end position="49"/>
    </location>
</feature>
<evidence type="ECO:0000313" key="3">
    <source>
        <dbReference type="Proteomes" id="UP001597135"/>
    </source>
</evidence>
<dbReference type="Proteomes" id="UP001597135">
    <property type="component" value="Unassembled WGS sequence"/>
</dbReference>
<sequence>MDRAISEEALLQGLADIRLPSEAAGGLVAELLAALGLGIALALCLGLLLRLMTTRRSRRPTQATDAALPEDDEARALALLRRLKARDPARAAALAPDLYRPGGLPAVARLEEALARD</sequence>